<protein>
    <submittedName>
        <fullName evidence="1">DUF4956 domain-containing protein</fullName>
    </submittedName>
</protein>
<reference evidence="1" key="1">
    <citation type="submission" date="2019-04" db="EMBL/GenBank/DDBJ databases">
        <title>Microbes associate with the intestines of laboratory mice.</title>
        <authorList>
            <person name="Navarre W."/>
            <person name="Wong E."/>
            <person name="Huang K."/>
            <person name="Tropini C."/>
            <person name="Ng K."/>
            <person name="Yu B."/>
        </authorList>
    </citation>
    <scope>NUCLEOTIDE SEQUENCE</scope>
    <source>
        <strain evidence="1">NM09_H32</strain>
    </source>
</reference>
<evidence type="ECO:0000313" key="2">
    <source>
        <dbReference type="Proteomes" id="UP000308836"/>
    </source>
</evidence>
<gene>
    <name evidence="1" type="ORF">E5336_05755</name>
</gene>
<name>A0AC61R7L2_9FIRM</name>
<proteinExistence type="predicted"/>
<dbReference type="EMBL" id="SRYG01000009">
    <property type="protein sequence ID" value="TGY66163.1"/>
    <property type="molecule type" value="Genomic_DNA"/>
</dbReference>
<keyword evidence="2" id="KW-1185">Reference proteome</keyword>
<evidence type="ECO:0000313" key="1">
    <source>
        <dbReference type="EMBL" id="TGY66163.1"/>
    </source>
</evidence>
<dbReference type="Proteomes" id="UP000308836">
    <property type="component" value="Unassembled WGS sequence"/>
</dbReference>
<organism evidence="1 2">
    <name type="scientific">Dubosiella muris</name>
    <dbReference type="NCBI Taxonomy" id="3038133"/>
    <lineage>
        <taxon>Bacteria</taxon>
        <taxon>Bacillati</taxon>
        <taxon>Bacillota</taxon>
        <taxon>Erysipelotrichia</taxon>
        <taxon>Erysipelotrichales</taxon>
        <taxon>Erysipelotrichaceae</taxon>
        <taxon>Dubosiella</taxon>
    </lineage>
</organism>
<accession>A0AC61R7L2</accession>
<comment type="caution">
    <text evidence="1">The sequence shown here is derived from an EMBL/GenBank/DDBJ whole genome shotgun (WGS) entry which is preliminary data.</text>
</comment>
<sequence>MRDILEGMLAESGTLTTEEIFMHILTAVILGLFIYISYYISHSGTAYSRKFNISLVCLTVLTATVMTVIGNNLSLSLGMVGALSIVRFRTAVKDTRDTIYIFWTIVVGICCGVADYLVACMGSAVIFVILLIMGHVKNENRVLLIVKGSRMHADEIEKVIFSYFDQKATLRTKNTTPTSVEFIYELSRKILTQSSKNGKSITTCLYEIPDTQYVDIVAQSDEING</sequence>